<dbReference type="CDD" id="cd20736">
    <property type="entry name" value="PoNe_Nuclease"/>
    <property type="match status" value="1"/>
</dbReference>
<comment type="caution">
    <text evidence="3">The sequence shown here is derived from an EMBL/GenBank/DDBJ whole genome shotgun (WGS) entry which is preliminary data.</text>
</comment>
<evidence type="ECO:0000256" key="2">
    <source>
        <dbReference type="HAMAP-Rule" id="MF_00048"/>
    </source>
</evidence>
<sequence length="118" mass="14057">MSLYQKQLGKIGEQRAEDYLKNNDFTIVKKNFRTYRGEIDIIAKKQNCLYFIEVKTRSNLKKGQPWEAVNKIKIHHIKKAVDYFLLKYGYRKYKLKISVISVLLGDDEEIKFFDNVEC</sequence>
<organism evidence="3 4">
    <name type="scientific">Candidatus Roizmanbacteria bacterium CG11_big_fil_rev_8_21_14_0_20_35_14</name>
    <dbReference type="NCBI Taxonomy" id="1974855"/>
    <lineage>
        <taxon>Bacteria</taxon>
        <taxon>Candidatus Roizmaniibacteriota</taxon>
    </lineage>
</organism>
<evidence type="ECO:0000256" key="1">
    <source>
        <dbReference type="ARBA" id="ARBA00006738"/>
    </source>
</evidence>
<evidence type="ECO:0000313" key="3">
    <source>
        <dbReference type="EMBL" id="PIQ72490.1"/>
    </source>
</evidence>
<accession>A0A2H0KML7</accession>
<protein>
    <recommendedName>
        <fullName evidence="2">UPF0102 protein COV86_02600</fullName>
    </recommendedName>
</protein>
<dbReference type="InterPro" id="IPR003509">
    <property type="entry name" value="UPF0102_YraN-like"/>
</dbReference>
<proteinExistence type="inferred from homology"/>
<dbReference type="Proteomes" id="UP000229570">
    <property type="component" value="Unassembled WGS sequence"/>
</dbReference>
<dbReference type="HAMAP" id="MF_00048">
    <property type="entry name" value="UPF0102"/>
    <property type="match status" value="1"/>
</dbReference>
<reference evidence="3 4" key="1">
    <citation type="submission" date="2017-09" db="EMBL/GenBank/DDBJ databases">
        <title>Depth-based differentiation of microbial function through sediment-hosted aquifers and enrichment of novel symbionts in the deep terrestrial subsurface.</title>
        <authorList>
            <person name="Probst A.J."/>
            <person name="Ladd B."/>
            <person name="Jarett J.K."/>
            <person name="Geller-Mcgrath D.E."/>
            <person name="Sieber C.M."/>
            <person name="Emerson J.B."/>
            <person name="Anantharaman K."/>
            <person name="Thomas B.C."/>
            <person name="Malmstrom R."/>
            <person name="Stieglmeier M."/>
            <person name="Klingl A."/>
            <person name="Woyke T."/>
            <person name="Ryan C.M."/>
            <person name="Banfield J.F."/>
        </authorList>
    </citation>
    <scope>NUCLEOTIDE SEQUENCE [LARGE SCALE GENOMIC DNA]</scope>
    <source>
        <strain evidence="3">CG11_big_fil_rev_8_21_14_0_20_35_14</strain>
    </source>
</reference>
<dbReference type="Gene3D" id="3.40.1350.10">
    <property type="match status" value="1"/>
</dbReference>
<dbReference type="AlphaFoldDB" id="A0A2H0KML7"/>
<dbReference type="Pfam" id="PF02021">
    <property type="entry name" value="UPF0102"/>
    <property type="match status" value="1"/>
</dbReference>
<dbReference type="InterPro" id="IPR011335">
    <property type="entry name" value="Restrct_endonuc-II-like"/>
</dbReference>
<dbReference type="SUPFAM" id="SSF52980">
    <property type="entry name" value="Restriction endonuclease-like"/>
    <property type="match status" value="1"/>
</dbReference>
<comment type="similarity">
    <text evidence="1 2">Belongs to the UPF0102 family.</text>
</comment>
<gene>
    <name evidence="3" type="ORF">COV86_02600</name>
</gene>
<dbReference type="PANTHER" id="PTHR34039:SF1">
    <property type="entry name" value="UPF0102 PROTEIN YRAN"/>
    <property type="match status" value="1"/>
</dbReference>
<name>A0A2H0KML7_9BACT</name>
<evidence type="ECO:0000313" key="4">
    <source>
        <dbReference type="Proteomes" id="UP000229570"/>
    </source>
</evidence>
<dbReference type="EMBL" id="PCVL01000033">
    <property type="protein sequence ID" value="PIQ72490.1"/>
    <property type="molecule type" value="Genomic_DNA"/>
</dbReference>
<dbReference type="InterPro" id="IPR011856">
    <property type="entry name" value="tRNA_endonuc-like_dom_sf"/>
</dbReference>
<dbReference type="GO" id="GO:0003676">
    <property type="term" value="F:nucleic acid binding"/>
    <property type="evidence" value="ECO:0007669"/>
    <property type="project" value="InterPro"/>
</dbReference>
<dbReference type="PANTHER" id="PTHR34039">
    <property type="entry name" value="UPF0102 PROTEIN YRAN"/>
    <property type="match status" value="1"/>
</dbReference>